<dbReference type="InterPro" id="IPR029016">
    <property type="entry name" value="GAF-like_dom_sf"/>
</dbReference>
<dbReference type="Gene3D" id="3.30.450.40">
    <property type="match status" value="1"/>
</dbReference>
<keyword evidence="3" id="KW-1185">Reference proteome</keyword>
<proteinExistence type="predicted"/>
<dbReference type="Proteomes" id="UP000643405">
    <property type="component" value="Unassembled WGS sequence"/>
</dbReference>
<comment type="caution">
    <text evidence="2">The sequence shown here is derived from an EMBL/GenBank/DDBJ whole genome shotgun (WGS) entry which is preliminary data.</text>
</comment>
<dbReference type="PROSITE" id="PS51078">
    <property type="entry name" value="ICLR_ED"/>
    <property type="match status" value="1"/>
</dbReference>
<evidence type="ECO:0000313" key="3">
    <source>
        <dbReference type="Proteomes" id="UP000643405"/>
    </source>
</evidence>
<organism evidence="2 3">
    <name type="scientific">Oryzicola mucosus</name>
    <dbReference type="NCBI Taxonomy" id="2767425"/>
    <lineage>
        <taxon>Bacteria</taxon>
        <taxon>Pseudomonadati</taxon>
        <taxon>Pseudomonadota</taxon>
        <taxon>Alphaproteobacteria</taxon>
        <taxon>Hyphomicrobiales</taxon>
        <taxon>Phyllobacteriaceae</taxon>
        <taxon>Oryzicola</taxon>
    </lineage>
</organism>
<dbReference type="EMBL" id="JACVVX010000007">
    <property type="protein sequence ID" value="MBD0416855.1"/>
    <property type="molecule type" value="Genomic_DNA"/>
</dbReference>
<reference evidence="2" key="1">
    <citation type="submission" date="2020-09" db="EMBL/GenBank/DDBJ databases">
        <title>Genome seq and assembly of Tianweitania sp.</title>
        <authorList>
            <person name="Chhetri G."/>
        </authorList>
    </citation>
    <scope>NUCLEOTIDE SEQUENCE</scope>
    <source>
        <strain evidence="2">Rool2</strain>
    </source>
</reference>
<name>A0A8J6Q549_9HYPH</name>
<dbReference type="SUPFAM" id="SSF55781">
    <property type="entry name" value="GAF domain-like"/>
    <property type="match status" value="1"/>
</dbReference>
<dbReference type="InterPro" id="IPR014757">
    <property type="entry name" value="Tscrpt_reg_IclR_C"/>
</dbReference>
<evidence type="ECO:0000313" key="2">
    <source>
        <dbReference type="EMBL" id="MBD0416855.1"/>
    </source>
</evidence>
<dbReference type="AlphaFoldDB" id="A0A8J6Q549"/>
<accession>A0A8J6Q549</accession>
<protein>
    <recommendedName>
        <fullName evidence="1">IclR-ED domain-containing protein</fullName>
    </recommendedName>
</protein>
<gene>
    <name evidence="2" type="ORF">ICI42_19565</name>
</gene>
<sequence length="76" mass="7934">MSPEINGFVSSARDCSCRKGSVLLFARERGYSSVQDSYAVGTTAMAVPIVRRATGVPIGTLSVAGPSMRLSSQTHG</sequence>
<evidence type="ECO:0000259" key="1">
    <source>
        <dbReference type="PROSITE" id="PS51078"/>
    </source>
</evidence>
<feature type="domain" description="IclR-ED" evidence="1">
    <location>
        <begin position="1"/>
        <end position="76"/>
    </location>
</feature>